<gene>
    <name evidence="9" type="ORF">LCGC14_3123950</name>
</gene>
<feature type="non-terminal residue" evidence="9">
    <location>
        <position position="1"/>
    </location>
</feature>
<dbReference type="EMBL" id="LAZR01067969">
    <property type="protein sequence ID" value="KKK50543.1"/>
    <property type="molecule type" value="Genomic_DNA"/>
</dbReference>
<dbReference type="GO" id="GO:0097506">
    <property type="term" value="F:deaminated base DNA N-glycosylase activity"/>
    <property type="evidence" value="ECO:0007669"/>
    <property type="project" value="UniProtKB-ARBA"/>
</dbReference>
<dbReference type="GO" id="GO:0046872">
    <property type="term" value="F:metal ion binding"/>
    <property type="evidence" value="ECO:0007669"/>
    <property type="project" value="UniProtKB-KW"/>
</dbReference>
<dbReference type="Pfam" id="PF03167">
    <property type="entry name" value="UDG"/>
    <property type="match status" value="1"/>
</dbReference>
<evidence type="ECO:0000256" key="5">
    <source>
        <dbReference type="ARBA" id="ARBA00023004"/>
    </source>
</evidence>
<proteinExistence type="predicted"/>
<evidence type="ECO:0000256" key="6">
    <source>
        <dbReference type="ARBA" id="ARBA00023014"/>
    </source>
</evidence>
<dbReference type="GO" id="GO:0006281">
    <property type="term" value="P:DNA repair"/>
    <property type="evidence" value="ECO:0007669"/>
    <property type="project" value="UniProtKB-KW"/>
</dbReference>
<keyword evidence="2" id="KW-0479">Metal-binding</keyword>
<keyword evidence="7" id="KW-0234">DNA repair</keyword>
<sequence length="167" mass="18912">TFTREFEMSFCECGRVQVPAKGPADAKILMVGNAPTKFDVKEMTPWTGEAGTLLETELRKAGFNYLNVRITNMWQHAKVKECDLVNHLDVLLKEMKNNRDVIILMGAETVEFFTGEKVSEVSGLQVTDDDWFSNDDTVYALFNPGVAMRTKIGEVRYGLQMIKEDMC</sequence>
<dbReference type="InterPro" id="IPR036895">
    <property type="entry name" value="Uracil-DNA_glycosylase-like_sf"/>
</dbReference>
<keyword evidence="4" id="KW-0378">Hydrolase</keyword>
<evidence type="ECO:0000259" key="8">
    <source>
        <dbReference type="Pfam" id="PF03167"/>
    </source>
</evidence>
<keyword evidence="5" id="KW-0408">Iron</keyword>
<comment type="caution">
    <text evidence="9">The sequence shown here is derived from an EMBL/GenBank/DDBJ whole genome shotgun (WGS) entry which is preliminary data.</text>
</comment>
<evidence type="ECO:0000256" key="7">
    <source>
        <dbReference type="ARBA" id="ARBA00023204"/>
    </source>
</evidence>
<dbReference type="PANTHER" id="PTHR33693">
    <property type="entry name" value="TYPE-5 URACIL-DNA GLYCOSYLASE"/>
    <property type="match status" value="1"/>
</dbReference>
<evidence type="ECO:0000256" key="2">
    <source>
        <dbReference type="ARBA" id="ARBA00022723"/>
    </source>
</evidence>
<organism evidence="9">
    <name type="scientific">marine sediment metagenome</name>
    <dbReference type="NCBI Taxonomy" id="412755"/>
    <lineage>
        <taxon>unclassified sequences</taxon>
        <taxon>metagenomes</taxon>
        <taxon>ecological metagenomes</taxon>
    </lineage>
</organism>
<protein>
    <recommendedName>
        <fullName evidence="8">Uracil-DNA glycosylase-like domain-containing protein</fullName>
    </recommendedName>
</protein>
<dbReference type="InterPro" id="IPR051536">
    <property type="entry name" value="UDG_Type-4/5"/>
</dbReference>
<dbReference type="AlphaFoldDB" id="A0A0F8W1Q3"/>
<dbReference type="InterPro" id="IPR005122">
    <property type="entry name" value="Uracil-DNA_glycosylase-like"/>
</dbReference>
<evidence type="ECO:0000256" key="1">
    <source>
        <dbReference type="ARBA" id="ARBA00022485"/>
    </source>
</evidence>
<keyword evidence="6" id="KW-0411">Iron-sulfur</keyword>
<accession>A0A0F8W1Q3</accession>
<keyword evidence="1" id="KW-0004">4Fe-4S</keyword>
<feature type="domain" description="Uracil-DNA glycosylase-like" evidence="8">
    <location>
        <begin position="21"/>
        <end position="151"/>
    </location>
</feature>
<name>A0A0F8W1Q3_9ZZZZ</name>
<keyword evidence="3" id="KW-0227">DNA damage</keyword>
<evidence type="ECO:0000256" key="3">
    <source>
        <dbReference type="ARBA" id="ARBA00022763"/>
    </source>
</evidence>
<evidence type="ECO:0000313" key="9">
    <source>
        <dbReference type="EMBL" id="KKK50543.1"/>
    </source>
</evidence>
<dbReference type="GO" id="GO:0051539">
    <property type="term" value="F:4 iron, 4 sulfur cluster binding"/>
    <property type="evidence" value="ECO:0007669"/>
    <property type="project" value="UniProtKB-KW"/>
</dbReference>
<reference evidence="9" key="1">
    <citation type="journal article" date="2015" name="Nature">
        <title>Complex archaea that bridge the gap between prokaryotes and eukaryotes.</title>
        <authorList>
            <person name="Spang A."/>
            <person name="Saw J.H."/>
            <person name="Jorgensen S.L."/>
            <person name="Zaremba-Niedzwiedzka K."/>
            <person name="Martijn J."/>
            <person name="Lind A.E."/>
            <person name="van Eijk R."/>
            <person name="Schleper C."/>
            <person name="Guy L."/>
            <person name="Ettema T.J."/>
        </authorList>
    </citation>
    <scope>NUCLEOTIDE SEQUENCE</scope>
</reference>
<evidence type="ECO:0000256" key="4">
    <source>
        <dbReference type="ARBA" id="ARBA00022801"/>
    </source>
</evidence>
<dbReference type="Gene3D" id="3.40.470.10">
    <property type="entry name" value="Uracil-DNA glycosylase-like domain"/>
    <property type="match status" value="1"/>
</dbReference>
<dbReference type="SUPFAM" id="SSF52141">
    <property type="entry name" value="Uracil-DNA glycosylase-like"/>
    <property type="match status" value="1"/>
</dbReference>